<evidence type="ECO:0000313" key="3">
    <source>
        <dbReference type="Proteomes" id="UP001212997"/>
    </source>
</evidence>
<reference evidence="2" key="1">
    <citation type="submission" date="2022-07" db="EMBL/GenBank/DDBJ databases">
        <title>Genome Sequence of Physisporinus lineatus.</title>
        <authorList>
            <person name="Buettner E."/>
        </authorList>
    </citation>
    <scope>NUCLEOTIDE SEQUENCE</scope>
    <source>
        <strain evidence="2">VT162</strain>
    </source>
</reference>
<keyword evidence="3" id="KW-1185">Reference proteome</keyword>
<dbReference type="PROSITE" id="PS50181">
    <property type="entry name" value="FBOX"/>
    <property type="match status" value="1"/>
</dbReference>
<comment type="caution">
    <text evidence="2">The sequence shown here is derived from an EMBL/GenBank/DDBJ whole genome shotgun (WGS) entry which is preliminary data.</text>
</comment>
<proteinExistence type="predicted"/>
<dbReference type="EMBL" id="JANAWD010000555">
    <property type="protein sequence ID" value="KAJ3477901.1"/>
    <property type="molecule type" value="Genomic_DNA"/>
</dbReference>
<dbReference type="InterPro" id="IPR001810">
    <property type="entry name" value="F-box_dom"/>
</dbReference>
<evidence type="ECO:0000259" key="1">
    <source>
        <dbReference type="PROSITE" id="PS50181"/>
    </source>
</evidence>
<gene>
    <name evidence="2" type="ORF">NLI96_g10148</name>
</gene>
<sequence length="528" mass="60482">MDNPAKRRRTVSRSPPPSVFGDLTGLKTIELPFTWPQNNGRHINFQPIFEVPPEVLLAILSYVDPIDLLHIAWSTKRFRDILLSKESVGTWRAARSNVSGIPDCPAFLNEPAYAFLVFYQYCHKCVVQEAKTISWRLLARYCDDCVVEINKDGLVGYQMLQGSSRHFKFKTDDSDECIQRERFGKLLEAWHATWEPGSQADARVQSDAYFKLLLQKLRELDRNEDVKTLALDNYQTFLNYCPSARRPTVLTDSQWQLIRDDVSDALDVAREYRLKKARVPVLLPRLRALKEVAIQWRRLANGKTFPSLYELASTATVSGVVNAPGDGIVGGVELESLTPTISKILEEWETDFRRRLGCIVRREINLPDHVHPSDLAIGWLFFEGWNHAGHELAFSVLTKACHWYDPIHKDGSPNFQILSEVDVLAARDLEAQLALRQRKSKEEGSRWACGHCGGFFSWGQTREKVRKHLMDIHQIEPVSNHDIVWDFTGDQIDYPCVFLIPGSLQERQIPEDIRQALERGEAKVVNYL</sequence>
<dbReference type="AlphaFoldDB" id="A0AAD5UYQ0"/>
<dbReference type="CDD" id="cd09917">
    <property type="entry name" value="F-box_SF"/>
    <property type="match status" value="1"/>
</dbReference>
<feature type="domain" description="F-box" evidence="1">
    <location>
        <begin position="45"/>
        <end position="94"/>
    </location>
</feature>
<organism evidence="2 3">
    <name type="scientific">Meripilus lineatus</name>
    <dbReference type="NCBI Taxonomy" id="2056292"/>
    <lineage>
        <taxon>Eukaryota</taxon>
        <taxon>Fungi</taxon>
        <taxon>Dikarya</taxon>
        <taxon>Basidiomycota</taxon>
        <taxon>Agaricomycotina</taxon>
        <taxon>Agaricomycetes</taxon>
        <taxon>Polyporales</taxon>
        <taxon>Meripilaceae</taxon>
        <taxon>Meripilus</taxon>
    </lineage>
</organism>
<evidence type="ECO:0000313" key="2">
    <source>
        <dbReference type="EMBL" id="KAJ3477901.1"/>
    </source>
</evidence>
<accession>A0AAD5UYQ0</accession>
<dbReference type="Proteomes" id="UP001212997">
    <property type="component" value="Unassembled WGS sequence"/>
</dbReference>
<dbReference type="SUPFAM" id="SSF81383">
    <property type="entry name" value="F-box domain"/>
    <property type="match status" value="1"/>
</dbReference>
<protein>
    <recommendedName>
        <fullName evidence="1">F-box domain-containing protein</fullName>
    </recommendedName>
</protein>
<name>A0AAD5UYQ0_9APHY</name>
<dbReference type="InterPro" id="IPR036047">
    <property type="entry name" value="F-box-like_dom_sf"/>
</dbReference>